<reference evidence="1" key="1">
    <citation type="submission" date="2018-02" db="EMBL/GenBank/DDBJ databases">
        <authorList>
            <person name="Cohen D.B."/>
            <person name="Kent A.D."/>
        </authorList>
    </citation>
    <scope>NUCLEOTIDE SEQUENCE</scope>
</reference>
<evidence type="ECO:0000313" key="1">
    <source>
        <dbReference type="EMBL" id="SPC82202.1"/>
    </source>
</evidence>
<accession>A0A2N9F4Y3</accession>
<proteinExistence type="predicted"/>
<dbReference type="AlphaFoldDB" id="A0A2N9F4Y3"/>
<gene>
    <name evidence="1" type="ORF">FSB_LOCUS10084</name>
</gene>
<name>A0A2N9F4Y3_FAGSY</name>
<organism evidence="1">
    <name type="scientific">Fagus sylvatica</name>
    <name type="common">Beechnut</name>
    <dbReference type="NCBI Taxonomy" id="28930"/>
    <lineage>
        <taxon>Eukaryota</taxon>
        <taxon>Viridiplantae</taxon>
        <taxon>Streptophyta</taxon>
        <taxon>Embryophyta</taxon>
        <taxon>Tracheophyta</taxon>
        <taxon>Spermatophyta</taxon>
        <taxon>Magnoliopsida</taxon>
        <taxon>eudicotyledons</taxon>
        <taxon>Gunneridae</taxon>
        <taxon>Pentapetalae</taxon>
        <taxon>rosids</taxon>
        <taxon>fabids</taxon>
        <taxon>Fagales</taxon>
        <taxon>Fagaceae</taxon>
        <taxon>Fagus</taxon>
    </lineage>
</organism>
<sequence>MAQWLGSRLSDSRLLDLEMVLARDLSSVARWFGSISAHDRIKKADVILVSGAGQNRDGSQIRVMGTLLVTRRVRVRVTADGCEIFWASRSDDAEQYDGVIFLNQCQNRRRKIVDRKCGGSGGAVKRSQIFRSYRPRVGTRAGLDSDRVTGICDQFSEKERFVVRNWVLLGIWGLELKIFLWGFGISKAFGSFGWQTHLRLIKKCLIRSTDTWQHQRKPKQLGLRSSAEELGLEAQIGYFLGLDLGGASHT</sequence>
<protein>
    <submittedName>
        <fullName evidence="1">Uncharacterized protein</fullName>
    </submittedName>
</protein>
<dbReference type="EMBL" id="OIVN01000562">
    <property type="protein sequence ID" value="SPC82202.1"/>
    <property type="molecule type" value="Genomic_DNA"/>
</dbReference>